<dbReference type="AlphaFoldDB" id="A0A444XQN7"/>
<keyword evidence="2" id="KW-1185">Reference proteome</keyword>
<evidence type="ECO:0000313" key="2">
    <source>
        <dbReference type="Proteomes" id="UP000289738"/>
    </source>
</evidence>
<protein>
    <submittedName>
        <fullName evidence="1">Uncharacterized protein</fullName>
    </submittedName>
</protein>
<dbReference type="EMBL" id="SDMP01000019">
    <property type="protein sequence ID" value="RYQ92059.1"/>
    <property type="molecule type" value="Genomic_DNA"/>
</dbReference>
<comment type="caution">
    <text evidence="1">The sequence shown here is derived from an EMBL/GenBank/DDBJ whole genome shotgun (WGS) entry which is preliminary data.</text>
</comment>
<gene>
    <name evidence="1" type="ORF">Ahy_B09g098168</name>
</gene>
<evidence type="ECO:0000313" key="1">
    <source>
        <dbReference type="EMBL" id="RYQ92059.1"/>
    </source>
</evidence>
<dbReference type="Proteomes" id="UP000289738">
    <property type="component" value="Chromosome B09"/>
</dbReference>
<proteinExistence type="predicted"/>
<name>A0A444XQN7_ARAHY</name>
<sequence>MPVLIIRVKRDIVPSFSEQTLSDGIKIYILERWSKHVKRRHIHIKSSHDKPLLEPRSKRFNDLIFQLHNICEFA</sequence>
<accession>A0A444XQN7</accession>
<reference evidence="1 2" key="1">
    <citation type="submission" date="2019-01" db="EMBL/GenBank/DDBJ databases">
        <title>Sequencing of cultivated peanut Arachis hypogaea provides insights into genome evolution and oil improvement.</title>
        <authorList>
            <person name="Chen X."/>
        </authorList>
    </citation>
    <scope>NUCLEOTIDE SEQUENCE [LARGE SCALE GENOMIC DNA]</scope>
    <source>
        <strain evidence="2">cv. Fuhuasheng</strain>
        <tissue evidence="1">Leaves</tissue>
    </source>
</reference>
<organism evidence="1 2">
    <name type="scientific">Arachis hypogaea</name>
    <name type="common">Peanut</name>
    <dbReference type="NCBI Taxonomy" id="3818"/>
    <lineage>
        <taxon>Eukaryota</taxon>
        <taxon>Viridiplantae</taxon>
        <taxon>Streptophyta</taxon>
        <taxon>Embryophyta</taxon>
        <taxon>Tracheophyta</taxon>
        <taxon>Spermatophyta</taxon>
        <taxon>Magnoliopsida</taxon>
        <taxon>eudicotyledons</taxon>
        <taxon>Gunneridae</taxon>
        <taxon>Pentapetalae</taxon>
        <taxon>rosids</taxon>
        <taxon>fabids</taxon>
        <taxon>Fabales</taxon>
        <taxon>Fabaceae</taxon>
        <taxon>Papilionoideae</taxon>
        <taxon>50 kb inversion clade</taxon>
        <taxon>dalbergioids sensu lato</taxon>
        <taxon>Dalbergieae</taxon>
        <taxon>Pterocarpus clade</taxon>
        <taxon>Arachis</taxon>
    </lineage>
</organism>